<dbReference type="AlphaFoldDB" id="A0A835IXC6"/>
<comment type="caution">
    <text evidence="1">The sequence shown here is derived from an EMBL/GenBank/DDBJ whole genome shotgun (WGS) entry which is preliminary data.</text>
</comment>
<dbReference type="EMBL" id="JADFTS010000001">
    <property type="protein sequence ID" value="KAF9625221.1"/>
    <property type="molecule type" value="Genomic_DNA"/>
</dbReference>
<evidence type="ECO:0000313" key="2">
    <source>
        <dbReference type="Proteomes" id="UP000631114"/>
    </source>
</evidence>
<sequence length="138" mass="15994">MVTLSSIDIDNISLEEEYHSAGSDSEDEEFLLPSTNEFANFASKTTNLYDKEDNESRQTSDTNVQLELVLEVGMERLTIQECRRKQKAKKWDDEADNKFCGLIPRVKQTIKTHIKFIRNYVVMGAENHCFFVKITYDT</sequence>
<evidence type="ECO:0000313" key="1">
    <source>
        <dbReference type="EMBL" id="KAF9625221.1"/>
    </source>
</evidence>
<dbReference type="Proteomes" id="UP000631114">
    <property type="component" value="Unassembled WGS sequence"/>
</dbReference>
<accession>A0A835IXC6</accession>
<organism evidence="1 2">
    <name type="scientific">Coptis chinensis</name>
    <dbReference type="NCBI Taxonomy" id="261450"/>
    <lineage>
        <taxon>Eukaryota</taxon>
        <taxon>Viridiplantae</taxon>
        <taxon>Streptophyta</taxon>
        <taxon>Embryophyta</taxon>
        <taxon>Tracheophyta</taxon>
        <taxon>Spermatophyta</taxon>
        <taxon>Magnoliopsida</taxon>
        <taxon>Ranunculales</taxon>
        <taxon>Ranunculaceae</taxon>
        <taxon>Coptidoideae</taxon>
        <taxon>Coptis</taxon>
    </lineage>
</organism>
<reference evidence="1 2" key="1">
    <citation type="submission" date="2020-10" db="EMBL/GenBank/DDBJ databases">
        <title>The Coptis chinensis genome and diversification of protoberbering-type alkaloids.</title>
        <authorList>
            <person name="Wang B."/>
            <person name="Shu S."/>
            <person name="Song C."/>
            <person name="Liu Y."/>
        </authorList>
    </citation>
    <scope>NUCLEOTIDE SEQUENCE [LARGE SCALE GENOMIC DNA]</scope>
    <source>
        <strain evidence="1">HL-2020</strain>
        <tissue evidence="1">Leaf</tissue>
    </source>
</reference>
<proteinExistence type="predicted"/>
<gene>
    <name evidence="1" type="ORF">IFM89_020807</name>
</gene>
<name>A0A835IXC6_9MAGN</name>
<protein>
    <submittedName>
        <fullName evidence="1">Uncharacterized protein</fullName>
    </submittedName>
</protein>
<keyword evidence="2" id="KW-1185">Reference proteome</keyword>
<feature type="non-terminal residue" evidence="1">
    <location>
        <position position="1"/>
    </location>
</feature>